<dbReference type="SUPFAM" id="SSF48008">
    <property type="entry name" value="GntR ligand-binding domain-like"/>
    <property type="match status" value="1"/>
</dbReference>
<dbReference type="Gene3D" id="1.20.120.530">
    <property type="entry name" value="GntR ligand-binding domain-like"/>
    <property type="match status" value="1"/>
</dbReference>
<dbReference type="EMBL" id="BMFK01000001">
    <property type="protein sequence ID" value="GGE55999.1"/>
    <property type="molecule type" value="Genomic_DNA"/>
</dbReference>
<reference evidence="5" key="2">
    <citation type="submission" date="2020-09" db="EMBL/GenBank/DDBJ databases">
        <authorList>
            <person name="Sun Q."/>
            <person name="Zhou Y."/>
        </authorList>
    </citation>
    <scope>NUCLEOTIDE SEQUENCE</scope>
    <source>
        <strain evidence="5">CGMCC 1.12698</strain>
    </source>
</reference>
<dbReference type="Pfam" id="PF00392">
    <property type="entry name" value="GntR"/>
    <property type="match status" value="1"/>
</dbReference>
<dbReference type="InterPro" id="IPR008920">
    <property type="entry name" value="TF_FadR/GntR_C"/>
</dbReference>
<keyword evidence="1" id="KW-0805">Transcription regulation</keyword>
<dbReference type="SUPFAM" id="SSF46785">
    <property type="entry name" value="Winged helix' DNA-binding domain"/>
    <property type="match status" value="1"/>
</dbReference>
<dbReference type="InterPro" id="IPR036388">
    <property type="entry name" value="WH-like_DNA-bd_sf"/>
</dbReference>
<name>A0A917AJV0_9BACI</name>
<dbReference type="InterPro" id="IPR036390">
    <property type="entry name" value="WH_DNA-bd_sf"/>
</dbReference>
<sequence>MPIPKKMKTPTRYTAKMLALTQLQQWIIVGTLEPGEKVNDAELAEAIGVSRTPIREALQILELQGFVQMFPGKETIISPISVEAVKQIYPLMASLEVLALETAMEYINEKEIEQIVEVNEHFKEALEENSTEKVIEYDFEFHQHITQAAHNTYINSFIDTLRLHISRMEYIFFKDYKYGMVSYTEHLAIIDALKAKDKDKAIELLRANWLRPMEDIIHKVKN</sequence>
<dbReference type="PRINTS" id="PR00035">
    <property type="entry name" value="HTHGNTR"/>
</dbReference>
<evidence type="ECO:0000313" key="6">
    <source>
        <dbReference type="Proteomes" id="UP000605259"/>
    </source>
</evidence>
<dbReference type="PANTHER" id="PTHR43537">
    <property type="entry name" value="TRANSCRIPTIONAL REGULATOR, GNTR FAMILY"/>
    <property type="match status" value="1"/>
</dbReference>
<dbReference type="Gene3D" id="1.10.10.10">
    <property type="entry name" value="Winged helix-like DNA-binding domain superfamily/Winged helix DNA-binding domain"/>
    <property type="match status" value="1"/>
</dbReference>
<proteinExistence type="predicted"/>
<evidence type="ECO:0000256" key="3">
    <source>
        <dbReference type="ARBA" id="ARBA00023163"/>
    </source>
</evidence>
<dbReference type="Proteomes" id="UP000605259">
    <property type="component" value="Unassembled WGS sequence"/>
</dbReference>
<evidence type="ECO:0000256" key="2">
    <source>
        <dbReference type="ARBA" id="ARBA00023125"/>
    </source>
</evidence>
<organism evidence="5 6">
    <name type="scientific">Priestia taiwanensis</name>
    <dbReference type="NCBI Taxonomy" id="1347902"/>
    <lineage>
        <taxon>Bacteria</taxon>
        <taxon>Bacillati</taxon>
        <taxon>Bacillota</taxon>
        <taxon>Bacilli</taxon>
        <taxon>Bacillales</taxon>
        <taxon>Bacillaceae</taxon>
        <taxon>Priestia</taxon>
    </lineage>
</organism>
<evidence type="ECO:0000313" key="5">
    <source>
        <dbReference type="EMBL" id="GGE55999.1"/>
    </source>
</evidence>
<keyword evidence="2" id="KW-0238">DNA-binding</keyword>
<feature type="domain" description="HTH gntR-type" evidence="4">
    <location>
        <begin position="13"/>
        <end position="80"/>
    </location>
</feature>
<dbReference type="SMART" id="SM00895">
    <property type="entry name" value="FCD"/>
    <property type="match status" value="1"/>
</dbReference>
<gene>
    <name evidence="5" type="ORF">GCM10007140_02890</name>
</gene>
<dbReference type="PROSITE" id="PS50949">
    <property type="entry name" value="HTH_GNTR"/>
    <property type="match status" value="1"/>
</dbReference>
<dbReference type="PANTHER" id="PTHR43537:SF24">
    <property type="entry name" value="GLUCONATE OPERON TRANSCRIPTIONAL REPRESSOR"/>
    <property type="match status" value="1"/>
</dbReference>
<dbReference type="InterPro" id="IPR011711">
    <property type="entry name" value="GntR_C"/>
</dbReference>
<dbReference type="GO" id="GO:0003677">
    <property type="term" value="F:DNA binding"/>
    <property type="evidence" value="ECO:0007669"/>
    <property type="project" value="UniProtKB-KW"/>
</dbReference>
<dbReference type="CDD" id="cd07377">
    <property type="entry name" value="WHTH_GntR"/>
    <property type="match status" value="1"/>
</dbReference>
<accession>A0A917AJV0</accession>
<evidence type="ECO:0000256" key="1">
    <source>
        <dbReference type="ARBA" id="ARBA00023015"/>
    </source>
</evidence>
<dbReference type="AlphaFoldDB" id="A0A917AJV0"/>
<reference evidence="5" key="1">
    <citation type="journal article" date="2014" name="Int. J. Syst. Evol. Microbiol.">
        <title>Complete genome sequence of Corynebacterium casei LMG S-19264T (=DSM 44701T), isolated from a smear-ripened cheese.</title>
        <authorList>
            <consortium name="US DOE Joint Genome Institute (JGI-PGF)"/>
            <person name="Walter F."/>
            <person name="Albersmeier A."/>
            <person name="Kalinowski J."/>
            <person name="Ruckert C."/>
        </authorList>
    </citation>
    <scope>NUCLEOTIDE SEQUENCE</scope>
    <source>
        <strain evidence="5">CGMCC 1.12698</strain>
    </source>
</reference>
<keyword evidence="3" id="KW-0804">Transcription</keyword>
<dbReference type="GO" id="GO:0003700">
    <property type="term" value="F:DNA-binding transcription factor activity"/>
    <property type="evidence" value="ECO:0007669"/>
    <property type="project" value="InterPro"/>
</dbReference>
<comment type="caution">
    <text evidence="5">The sequence shown here is derived from an EMBL/GenBank/DDBJ whole genome shotgun (WGS) entry which is preliminary data.</text>
</comment>
<dbReference type="SMART" id="SM00345">
    <property type="entry name" value="HTH_GNTR"/>
    <property type="match status" value="1"/>
</dbReference>
<dbReference type="InterPro" id="IPR000524">
    <property type="entry name" value="Tscrpt_reg_HTH_GntR"/>
</dbReference>
<evidence type="ECO:0000259" key="4">
    <source>
        <dbReference type="PROSITE" id="PS50949"/>
    </source>
</evidence>
<dbReference type="Pfam" id="PF07729">
    <property type="entry name" value="FCD"/>
    <property type="match status" value="1"/>
</dbReference>
<protein>
    <submittedName>
        <fullName evidence="5">GntR family transcriptional regulator</fullName>
    </submittedName>
</protein>
<keyword evidence="6" id="KW-1185">Reference proteome</keyword>
<dbReference type="RefSeq" id="WP_188386673.1">
    <property type="nucleotide sequence ID" value="NZ_BMFK01000001.1"/>
</dbReference>